<sequence length="24" mass="2731">MRINREDGVETLVTDVLTWGPVET</sequence>
<accession>A0A2P2QAP8</accession>
<protein>
    <submittedName>
        <fullName evidence="1">Uncharacterized protein</fullName>
    </submittedName>
</protein>
<dbReference type="EMBL" id="GGEC01083584">
    <property type="protein sequence ID" value="MBX64068.1"/>
    <property type="molecule type" value="Transcribed_RNA"/>
</dbReference>
<reference evidence="1" key="1">
    <citation type="submission" date="2018-02" db="EMBL/GenBank/DDBJ databases">
        <title>Rhizophora mucronata_Transcriptome.</title>
        <authorList>
            <person name="Meera S.P."/>
            <person name="Sreeshan A."/>
            <person name="Augustine A."/>
        </authorList>
    </citation>
    <scope>NUCLEOTIDE SEQUENCE</scope>
    <source>
        <tissue evidence="1">Leaf</tissue>
    </source>
</reference>
<name>A0A2P2QAP8_RHIMU</name>
<dbReference type="AlphaFoldDB" id="A0A2P2QAP8"/>
<proteinExistence type="predicted"/>
<evidence type="ECO:0000313" key="1">
    <source>
        <dbReference type="EMBL" id="MBX64068.1"/>
    </source>
</evidence>
<organism evidence="1">
    <name type="scientific">Rhizophora mucronata</name>
    <name type="common">Asiatic mangrove</name>
    <dbReference type="NCBI Taxonomy" id="61149"/>
    <lineage>
        <taxon>Eukaryota</taxon>
        <taxon>Viridiplantae</taxon>
        <taxon>Streptophyta</taxon>
        <taxon>Embryophyta</taxon>
        <taxon>Tracheophyta</taxon>
        <taxon>Spermatophyta</taxon>
        <taxon>Magnoliopsida</taxon>
        <taxon>eudicotyledons</taxon>
        <taxon>Gunneridae</taxon>
        <taxon>Pentapetalae</taxon>
        <taxon>rosids</taxon>
        <taxon>fabids</taxon>
        <taxon>Malpighiales</taxon>
        <taxon>Rhizophoraceae</taxon>
        <taxon>Rhizophora</taxon>
    </lineage>
</organism>